<evidence type="ECO:0000313" key="4">
    <source>
        <dbReference type="Proteomes" id="UP000515240"/>
    </source>
</evidence>
<dbReference type="Proteomes" id="UP000515240">
    <property type="component" value="Chromosome"/>
</dbReference>
<accession>A0A7G5EI74</accession>
<dbReference type="PANTHER" id="PTHR42928">
    <property type="entry name" value="TRICARBOXYLATE-BINDING PROTEIN"/>
    <property type="match status" value="1"/>
</dbReference>
<proteinExistence type="inferred from homology"/>
<dbReference type="KEGG" id="cpis:HS961_13175"/>
<evidence type="ECO:0000256" key="1">
    <source>
        <dbReference type="ARBA" id="ARBA00006987"/>
    </source>
</evidence>
<dbReference type="PANTHER" id="PTHR42928:SF5">
    <property type="entry name" value="BLR1237 PROTEIN"/>
    <property type="match status" value="1"/>
</dbReference>
<dbReference type="InterPro" id="IPR005064">
    <property type="entry name" value="BUG"/>
</dbReference>
<feature type="chain" id="PRO_5028846141" evidence="2">
    <location>
        <begin position="44"/>
        <end position="342"/>
    </location>
</feature>
<dbReference type="SUPFAM" id="SSF53850">
    <property type="entry name" value="Periplasmic binding protein-like II"/>
    <property type="match status" value="1"/>
</dbReference>
<gene>
    <name evidence="3" type="ORF">HS961_13175</name>
</gene>
<dbReference type="EMBL" id="CP058554">
    <property type="protein sequence ID" value="QMV73699.1"/>
    <property type="molecule type" value="Genomic_DNA"/>
</dbReference>
<dbReference type="Pfam" id="PF03401">
    <property type="entry name" value="TctC"/>
    <property type="match status" value="1"/>
</dbReference>
<organism evidence="3 4">
    <name type="scientific">Comamonas piscis</name>
    <dbReference type="NCBI Taxonomy" id="1562974"/>
    <lineage>
        <taxon>Bacteria</taxon>
        <taxon>Pseudomonadati</taxon>
        <taxon>Pseudomonadota</taxon>
        <taxon>Betaproteobacteria</taxon>
        <taxon>Burkholderiales</taxon>
        <taxon>Comamonadaceae</taxon>
        <taxon>Comamonas</taxon>
    </lineage>
</organism>
<reference evidence="3 4" key="1">
    <citation type="journal article" date="2020" name="G3 (Bethesda)">
        <title>CeMbio - The Caenorhabditis elegans Microbiome Resource.</title>
        <authorList>
            <person name="Dirksen P."/>
            <person name="Assie A."/>
            <person name="Zimmermann J."/>
            <person name="Zhang F."/>
            <person name="Tietje A.M."/>
            <person name="Marsh S.A."/>
            <person name="Felix M.A."/>
            <person name="Shapira M."/>
            <person name="Kaleta C."/>
            <person name="Schulenburg H."/>
            <person name="Samuel B."/>
        </authorList>
    </citation>
    <scope>NUCLEOTIDE SEQUENCE [LARGE SCALE GENOMIC DNA]</scope>
    <source>
        <strain evidence="3 4">BIGb0172</strain>
    </source>
</reference>
<feature type="signal peptide" evidence="2">
    <location>
        <begin position="1"/>
        <end position="43"/>
    </location>
</feature>
<dbReference type="AlphaFoldDB" id="A0A7G5EI74"/>
<dbReference type="PIRSF" id="PIRSF017082">
    <property type="entry name" value="YflP"/>
    <property type="match status" value="1"/>
</dbReference>
<dbReference type="PROSITE" id="PS51318">
    <property type="entry name" value="TAT"/>
    <property type="match status" value="1"/>
</dbReference>
<keyword evidence="2" id="KW-0732">Signal</keyword>
<sequence length="342" mass="36032">MAVLPNKSQETSMTTINRRQMLALGAAPLAAGLPLLHSGAAHAADYPNKQVKFIVPFPPGGPVDTTARAFAQPLGQLWGQATFIDNRAGGGGIIGAEMASRQPADGYSLFVGAIHHSVNPSLHPKLSYDIQKDFVPVSFAAMFPVFLVVNPSVPAKNVQELIALAKKPGSNLAFASSGNGGGTHLAGELFNMHAGTKLLHIPYKGSAPAMTDVLGGQVAMMFSDAPTAIGHIKSGKVRVLGVASPKRSALMPEVPTIAEQGLAGYEAYSWAALFAPAGTPKEIVAKVNADFNQVMRAQEVRQRLYVAGAEADPGTPEEMAQRLQAEIDKWARVVKAAQIRID</sequence>
<evidence type="ECO:0000313" key="3">
    <source>
        <dbReference type="EMBL" id="QMV73699.1"/>
    </source>
</evidence>
<dbReference type="CDD" id="cd13578">
    <property type="entry name" value="PBP2_Bug27"/>
    <property type="match status" value="1"/>
</dbReference>
<dbReference type="InterPro" id="IPR042100">
    <property type="entry name" value="Bug_dom1"/>
</dbReference>
<comment type="similarity">
    <text evidence="1">Belongs to the UPF0065 (bug) family.</text>
</comment>
<dbReference type="Gene3D" id="3.40.190.150">
    <property type="entry name" value="Bordetella uptake gene, domain 1"/>
    <property type="match status" value="1"/>
</dbReference>
<keyword evidence="4" id="KW-1185">Reference proteome</keyword>
<name>A0A7G5EI74_9BURK</name>
<evidence type="ECO:0000256" key="2">
    <source>
        <dbReference type="SAM" id="SignalP"/>
    </source>
</evidence>
<dbReference type="Gene3D" id="3.40.190.10">
    <property type="entry name" value="Periplasmic binding protein-like II"/>
    <property type="match status" value="1"/>
</dbReference>
<dbReference type="InterPro" id="IPR006311">
    <property type="entry name" value="TAT_signal"/>
</dbReference>
<protein>
    <submittedName>
        <fullName evidence="3">Tripartite tricarboxylate transporter substrate binding protein</fullName>
    </submittedName>
</protein>